<dbReference type="NCBIfam" id="TIGR00147">
    <property type="entry name" value="YegS/Rv2252/BmrU family lipid kinase"/>
    <property type="match status" value="1"/>
</dbReference>
<evidence type="ECO:0000259" key="13">
    <source>
        <dbReference type="PROSITE" id="PS50146"/>
    </source>
</evidence>
<dbReference type="Pfam" id="PF19279">
    <property type="entry name" value="YegS_C"/>
    <property type="match status" value="1"/>
</dbReference>
<dbReference type="Gene3D" id="2.60.200.40">
    <property type="match status" value="1"/>
</dbReference>
<dbReference type="GO" id="GO:0008654">
    <property type="term" value="P:phospholipid biosynthetic process"/>
    <property type="evidence" value="ECO:0007669"/>
    <property type="project" value="UniProtKB-KW"/>
</dbReference>
<keyword evidence="10" id="KW-0443">Lipid metabolism</keyword>
<protein>
    <submittedName>
        <fullName evidence="14">Diacylglycerol kinase family lipid kinase</fullName>
    </submittedName>
</protein>
<dbReference type="PROSITE" id="PS50146">
    <property type="entry name" value="DAGK"/>
    <property type="match status" value="1"/>
</dbReference>
<evidence type="ECO:0000256" key="11">
    <source>
        <dbReference type="ARBA" id="ARBA00023209"/>
    </source>
</evidence>
<dbReference type="InterPro" id="IPR001206">
    <property type="entry name" value="Diacylglycerol_kinase_cat_dom"/>
</dbReference>
<dbReference type="PANTHER" id="PTHR12358">
    <property type="entry name" value="SPHINGOSINE KINASE"/>
    <property type="match status" value="1"/>
</dbReference>
<dbReference type="InterPro" id="IPR016064">
    <property type="entry name" value="NAD/diacylglycerol_kinase_sf"/>
</dbReference>
<reference evidence="14" key="1">
    <citation type="submission" date="2020-10" db="EMBL/GenBank/DDBJ databases">
        <authorList>
            <person name="Gilroy R."/>
        </authorList>
    </citation>
    <scope>NUCLEOTIDE SEQUENCE</scope>
    <source>
        <strain evidence="14">1063</strain>
    </source>
</reference>
<proteinExistence type="inferred from homology"/>
<evidence type="ECO:0000256" key="8">
    <source>
        <dbReference type="ARBA" id="ARBA00022840"/>
    </source>
</evidence>
<dbReference type="PANTHER" id="PTHR12358:SF106">
    <property type="entry name" value="LIPID KINASE YEGS"/>
    <property type="match status" value="1"/>
</dbReference>
<keyword evidence="4" id="KW-0808">Transferase</keyword>
<evidence type="ECO:0000256" key="10">
    <source>
        <dbReference type="ARBA" id="ARBA00023098"/>
    </source>
</evidence>
<accession>A0A9D1HRF4</accession>
<dbReference type="GO" id="GO:0046872">
    <property type="term" value="F:metal ion binding"/>
    <property type="evidence" value="ECO:0007669"/>
    <property type="project" value="UniProtKB-KW"/>
</dbReference>
<keyword evidence="9" id="KW-0460">Magnesium</keyword>
<dbReference type="GO" id="GO:0016301">
    <property type="term" value="F:kinase activity"/>
    <property type="evidence" value="ECO:0007669"/>
    <property type="project" value="UniProtKB-KW"/>
</dbReference>
<evidence type="ECO:0000256" key="1">
    <source>
        <dbReference type="ARBA" id="ARBA00001946"/>
    </source>
</evidence>
<keyword evidence="6" id="KW-0547">Nucleotide-binding</keyword>
<keyword evidence="7 14" id="KW-0418">Kinase</keyword>
<organism evidence="14 15">
    <name type="scientific">Candidatus Limadaptatus stercorigallinarum</name>
    <dbReference type="NCBI Taxonomy" id="2840845"/>
    <lineage>
        <taxon>Bacteria</taxon>
        <taxon>Bacillati</taxon>
        <taxon>Bacillota</taxon>
        <taxon>Clostridia</taxon>
        <taxon>Eubacteriales</taxon>
        <taxon>Candidatus Limadaptatus</taxon>
    </lineage>
</organism>
<dbReference type="EMBL" id="DVMN01000028">
    <property type="protein sequence ID" value="HIU20912.1"/>
    <property type="molecule type" value="Genomic_DNA"/>
</dbReference>
<dbReference type="InterPro" id="IPR045540">
    <property type="entry name" value="YegS/DAGK_C"/>
</dbReference>
<dbReference type="GO" id="GO:0005886">
    <property type="term" value="C:plasma membrane"/>
    <property type="evidence" value="ECO:0007669"/>
    <property type="project" value="TreeGrafter"/>
</dbReference>
<evidence type="ECO:0000256" key="4">
    <source>
        <dbReference type="ARBA" id="ARBA00022679"/>
    </source>
</evidence>
<keyword evidence="12" id="KW-1208">Phospholipid metabolism</keyword>
<gene>
    <name evidence="14" type="ORF">IAD51_01550</name>
</gene>
<comment type="caution">
    <text evidence="14">The sequence shown here is derived from an EMBL/GenBank/DDBJ whole genome shotgun (WGS) entry which is preliminary data.</text>
</comment>
<evidence type="ECO:0000256" key="3">
    <source>
        <dbReference type="ARBA" id="ARBA00022516"/>
    </source>
</evidence>
<dbReference type="InterPro" id="IPR017438">
    <property type="entry name" value="ATP-NAD_kinase_N"/>
</dbReference>
<evidence type="ECO:0000313" key="15">
    <source>
        <dbReference type="Proteomes" id="UP000824088"/>
    </source>
</evidence>
<keyword evidence="8" id="KW-0067">ATP-binding</keyword>
<evidence type="ECO:0000256" key="7">
    <source>
        <dbReference type="ARBA" id="ARBA00022777"/>
    </source>
</evidence>
<evidence type="ECO:0000256" key="2">
    <source>
        <dbReference type="ARBA" id="ARBA00005983"/>
    </source>
</evidence>
<sequence length="288" mass="31454">MFDIIINPKGGKGKSLKALEQVEKILRGHGAEYTVHNTEYAGHATELARELSAKPDTKLIVMGGDGSFNEVLNGITDFNNVTLGIVACGTGNDFIRASGHPRKVKDAVELILKGNTGYIDYIDVGSRRCLNVAGAGMDVDVLIRYANMKAFHGKVKYYASLFDTLAHVKWHKLRITVDGKSMDKSVFMIGVGNGSCIGGGMPICPDAKVDDGLLSIVIVNEMKKCRIPIELPGFLSGKHVKKDYTEVYSGKEVRIEVLDDGKIELDGEVIDDKVLDCKVVHNVLKVYR</sequence>
<dbReference type="Gene3D" id="3.40.50.10330">
    <property type="entry name" value="Probable inorganic polyphosphate/atp-NAD kinase, domain 1"/>
    <property type="match status" value="1"/>
</dbReference>
<evidence type="ECO:0000256" key="9">
    <source>
        <dbReference type="ARBA" id="ARBA00022842"/>
    </source>
</evidence>
<dbReference type="SMART" id="SM00046">
    <property type="entry name" value="DAGKc"/>
    <property type="match status" value="1"/>
</dbReference>
<dbReference type="SUPFAM" id="SSF111331">
    <property type="entry name" value="NAD kinase/diacylglycerol kinase-like"/>
    <property type="match status" value="1"/>
</dbReference>
<reference evidence="14" key="2">
    <citation type="journal article" date="2021" name="PeerJ">
        <title>Extensive microbial diversity within the chicken gut microbiome revealed by metagenomics and culture.</title>
        <authorList>
            <person name="Gilroy R."/>
            <person name="Ravi A."/>
            <person name="Getino M."/>
            <person name="Pursley I."/>
            <person name="Horton D.L."/>
            <person name="Alikhan N.F."/>
            <person name="Baker D."/>
            <person name="Gharbi K."/>
            <person name="Hall N."/>
            <person name="Watson M."/>
            <person name="Adriaenssens E.M."/>
            <person name="Foster-Nyarko E."/>
            <person name="Jarju S."/>
            <person name="Secka A."/>
            <person name="Antonio M."/>
            <person name="Oren A."/>
            <person name="Chaudhuri R.R."/>
            <person name="La Ragione R."/>
            <person name="Hildebrand F."/>
            <person name="Pallen M.J."/>
        </authorList>
    </citation>
    <scope>NUCLEOTIDE SEQUENCE</scope>
    <source>
        <strain evidence="14">1063</strain>
    </source>
</reference>
<dbReference type="AlphaFoldDB" id="A0A9D1HRF4"/>
<dbReference type="Pfam" id="PF00781">
    <property type="entry name" value="DAGK_cat"/>
    <property type="match status" value="1"/>
</dbReference>
<evidence type="ECO:0000313" key="14">
    <source>
        <dbReference type="EMBL" id="HIU20912.1"/>
    </source>
</evidence>
<comment type="similarity">
    <text evidence="2">Belongs to the diacylglycerol/lipid kinase family.</text>
</comment>
<evidence type="ECO:0000256" key="6">
    <source>
        <dbReference type="ARBA" id="ARBA00022741"/>
    </source>
</evidence>
<comment type="cofactor">
    <cofactor evidence="1">
        <name>Mg(2+)</name>
        <dbReference type="ChEBI" id="CHEBI:18420"/>
    </cofactor>
</comment>
<evidence type="ECO:0000256" key="5">
    <source>
        <dbReference type="ARBA" id="ARBA00022723"/>
    </source>
</evidence>
<keyword evidence="11" id="KW-0594">Phospholipid biosynthesis</keyword>
<dbReference type="Proteomes" id="UP000824088">
    <property type="component" value="Unassembled WGS sequence"/>
</dbReference>
<name>A0A9D1HRF4_9FIRM</name>
<keyword evidence="5" id="KW-0479">Metal-binding</keyword>
<dbReference type="GO" id="GO:0005524">
    <property type="term" value="F:ATP binding"/>
    <property type="evidence" value="ECO:0007669"/>
    <property type="project" value="UniProtKB-KW"/>
</dbReference>
<keyword evidence="3" id="KW-0444">Lipid biosynthesis</keyword>
<feature type="domain" description="DAGKc" evidence="13">
    <location>
        <begin position="1"/>
        <end position="128"/>
    </location>
</feature>
<dbReference type="InterPro" id="IPR005218">
    <property type="entry name" value="Diacylglycerol/lipid_kinase"/>
</dbReference>
<dbReference type="InterPro" id="IPR050187">
    <property type="entry name" value="Lipid_Phosphate_FormReg"/>
</dbReference>
<evidence type="ECO:0000256" key="12">
    <source>
        <dbReference type="ARBA" id="ARBA00023264"/>
    </source>
</evidence>